<evidence type="ECO:0000313" key="5">
    <source>
        <dbReference type="Proteomes" id="UP000287352"/>
    </source>
</evidence>
<dbReference type="GO" id="GO:0016020">
    <property type="term" value="C:membrane"/>
    <property type="evidence" value="ECO:0007669"/>
    <property type="project" value="InterPro"/>
</dbReference>
<dbReference type="PROSITE" id="PS50111">
    <property type="entry name" value="CHEMOTAXIS_TRANSDUC_2"/>
    <property type="match status" value="1"/>
</dbReference>
<dbReference type="Gene3D" id="1.10.287.950">
    <property type="entry name" value="Methyl-accepting chemotaxis protein"/>
    <property type="match status" value="1"/>
</dbReference>
<dbReference type="GO" id="GO:0007165">
    <property type="term" value="P:signal transduction"/>
    <property type="evidence" value="ECO:0007669"/>
    <property type="project" value="UniProtKB-KW"/>
</dbReference>
<comment type="caution">
    <text evidence="4">The sequence shown here is derived from an EMBL/GenBank/DDBJ whole genome shotgun (WGS) entry which is preliminary data.</text>
</comment>
<evidence type="ECO:0000259" key="3">
    <source>
        <dbReference type="PROSITE" id="PS50111"/>
    </source>
</evidence>
<keyword evidence="5" id="KW-1185">Reference proteome</keyword>
<feature type="domain" description="Methyl-accepting transducer" evidence="3">
    <location>
        <begin position="304"/>
        <end position="540"/>
    </location>
</feature>
<sequence length="584" mass="65605">MSERRPQTKYIPLRLRFRPASEYSQLGREQVEQFMATSENLQFKQPYLPSLTQLSQAERPAQQIKELLRLGNLLRADLSPDHVLAQIVDSIVACTGFRMLVIRLIDEGGSSLSAVAFAGFLAEQQEILRRKPYPLQELRKAMRPEFRISQSYFIPHEYTANIFASRGFLVSKTLEDYEPGGWHPEDAFFVPLYSPREQKLLGILFLDDPEDSQVPTIESVEIVELFANQAALAIDNAYLFQEREAERLALEQGIAALREDLEHLQSGDLRVRVRSMHEKLEPVADAINTTLEKISAILLGMQAVSQAVDEHSHNVQRNSQILVRETTQQEQQVHQISHVITEIAKMMQSIFERTTSLSEMAADTKAVVNDAQQKVDRAVTGMGDVREATMQSARTMKTLSESGQEINETITALTDLTMRMHLLALNAAIEATRAGEHGRGFAVVAQEIRTLAVHSAEAARKVGAYIRIIQHETNNASQSVEQNTQQVVLQTELVNQTGVSLEAIDEETERLMRLIQEVCTVVESQSQSSPLIKGATNEILRMMSAVGQNMREMQQSASHLVGLTNSLRSSMSEIRLQDRPVKSY</sequence>
<evidence type="ECO:0000256" key="2">
    <source>
        <dbReference type="PROSITE-ProRule" id="PRU00284"/>
    </source>
</evidence>
<evidence type="ECO:0000256" key="1">
    <source>
        <dbReference type="ARBA" id="ARBA00023224"/>
    </source>
</evidence>
<dbReference type="PANTHER" id="PTHR32089:SF112">
    <property type="entry name" value="LYSOZYME-LIKE PROTEIN-RELATED"/>
    <property type="match status" value="1"/>
</dbReference>
<accession>A0A402A554</accession>
<dbReference type="InterPro" id="IPR004089">
    <property type="entry name" value="MCPsignal_dom"/>
</dbReference>
<organism evidence="4 5">
    <name type="scientific">Tengunoibacter tsumagoiensis</name>
    <dbReference type="NCBI Taxonomy" id="2014871"/>
    <lineage>
        <taxon>Bacteria</taxon>
        <taxon>Bacillati</taxon>
        <taxon>Chloroflexota</taxon>
        <taxon>Ktedonobacteria</taxon>
        <taxon>Ktedonobacterales</taxon>
        <taxon>Dictyobacteraceae</taxon>
        <taxon>Tengunoibacter</taxon>
    </lineage>
</organism>
<protein>
    <recommendedName>
        <fullName evidence="3">Methyl-accepting transducer domain-containing protein</fullName>
    </recommendedName>
</protein>
<gene>
    <name evidence="4" type="ORF">KTT_41420</name>
</gene>
<dbReference type="Gene3D" id="3.30.450.40">
    <property type="match status" value="1"/>
</dbReference>
<dbReference type="EMBL" id="BIFR01000001">
    <property type="protein sequence ID" value="GCE14283.1"/>
    <property type="molecule type" value="Genomic_DNA"/>
</dbReference>
<dbReference type="Pfam" id="PF00015">
    <property type="entry name" value="MCPsignal"/>
    <property type="match status" value="1"/>
</dbReference>
<dbReference type="SMART" id="SM00283">
    <property type="entry name" value="MA"/>
    <property type="match status" value="1"/>
</dbReference>
<reference evidence="5" key="1">
    <citation type="submission" date="2018-12" db="EMBL/GenBank/DDBJ databases">
        <title>Tengunoibacter tsumagoiensis gen. nov., sp. nov., Dictyobacter kobayashii sp. nov., D. alpinus sp. nov., and D. joshuensis sp. nov. and description of Dictyobacteraceae fam. nov. within the order Ktedonobacterales isolated from Tengu-no-mugimeshi.</title>
        <authorList>
            <person name="Wang C.M."/>
            <person name="Zheng Y."/>
            <person name="Sakai Y."/>
            <person name="Toyoda A."/>
            <person name="Minakuchi Y."/>
            <person name="Abe K."/>
            <person name="Yokota A."/>
            <person name="Yabe S."/>
        </authorList>
    </citation>
    <scope>NUCLEOTIDE SEQUENCE [LARGE SCALE GENOMIC DNA]</scope>
    <source>
        <strain evidence="5">Uno3</strain>
    </source>
</reference>
<dbReference type="RefSeq" id="WP_126581697.1">
    <property type="nucleotide sequence ID" value="NZ_BIFR01000001.1"/>
</dbReference>
<dbReference type="AlphaFoldDB" id="A0A402A554"/>
<evidence type="ECO:0000313" key="4">
    <source>
        <dbReference type="EMBL" id="GCE14283.1"/>
    </source>
</evidence>
<dbReference type="OrthoDB" id="138587at2"/>
<dbReference type="InterPro" id="IPR029016">
    <property type="entry name" value="GAF-like_dom_sf"/>
</dbReference>
<dbReference type="PANTHER" id="PTHR32089">
    <property type="entry name" value="METHYL-ACCEPTING CHEMOTAXIS PROTEIN MCPB"/>
    <property type="match status" value="1"/>
</dbReference>
<keyword evidence="1 2" id="KW-0807">Transducer</keyword>
<name>A0A402A554_9CHLR</name>
<proteinExistence type="predicted"/>
<dbReference type="SUPFAM" id="SSF58104">
    <property type="entry name" value="Methyl-accepting chemotaxis protein (MCP) signaling domain"/>
    <property type="match status" value="1"/>
</dbReference>
<dbReference type="Proteomes" id="UP000287352">
    <property type="component" value="Unassembled WGS sequence"/>
</dbReference>
<dbReference type="SUPFAM" id="SSF55781">
    <property type="entry name" value="GAF domain-like"/>
    <property type="match status" value="1"/>
</dbReference>